<dbReference type="Pfam" id="PF01882">
    <property type="entry name" value="DUF58"/>
    <property type="match status" value="1"/>
</dbReference>
<reference evidence="3" key="1">
    <citation type="submission" date="2018-06" db="EMBL/GenBank/DDBJ databases">
        <authorList>
            <person name="Zhirakovskaya E."/>
        </authorList>
    </citation>
    <scope>NUCLEOTIDE SEQUENCE</scope>
</reference>
<keyword evidence="1" id="KW-1133">Transmembrane helix</keyword>
<feature type="transmembrane region" description="Helical" evidence="1">
    <location>
        <begin position="12"/>
        <end position="30"/>
    </location>
</feature>
<keyword evidence="1" id="KW-0472">Membrane</keyword>
<dbReference type="PANTHER" id="PTHR33608">
    <property type="entry name" value="BLL2464 PROTEIN"/>
    <property type="match status" value="1"/>
</dbReference>
<dbReference type="SUPFAM" id="SSF53300">
    <property type="entry name" value="vWA-like"/>
    <property type="match status" value="1"/>
</dbReference>
<organism evidence="3">
    <name type="scientific">hydrothermal vent metagenome</name>
    <dbReference type="NCBI Taxonomy" id="652676"/>
    <lineage>
        <taxon>unclassified sequences</taxon>
        <taxon>metagenomes</taxon>
        <taxon>ecological metagenomes</taxon>
    </lineage>
</organism>
<dbReference type="PANTHER" id="PTHR33608:SF3">
    <property type="entry name" value="SLR2013 PROTEIN"/>
    <property type="match status" value="1"/>
</dbReference>
<name>A0A3B0XGC5_9ZZZZ</name>
<accession>A0A3B0XGC5</accession>
<proteinExistence type="predicted"/>
<evidence type="ECO:0000256" key="1">
    <source>
        <dbReference type="SAM" id="Phobius"/>
    </source>
</evidence>
<dbReference type="InterPro" id="IPR036465">
    <property type="entry name" value="vWFA_dom_sf"/>
</dbReference>
<evidence type="ECO:0000259" key="2">
    <source>
        <dbReference type="Pfam" id="PF01882"/>
    </source>
</evidence>
<dbReference type="InterPro" id="IPR002881">
    <property type="entry name" value="DUF58"/>
</dbReference>
<dbReference type="EMBL" id="UOFF01000102">
    <property type="protein sequence ID" value="VAW55656.1"/>
    <property type="molecule type" value="Genomic_DNA"/>
</dbReference>
<protein>
    <submittedName>
        <fullName evidence="3">Putative membrane protein</fullName>
    </submittedName>
</protein>
<keyword evidence="1" id="KW-0812">Transmembrane</keyword>
<sequence>MLKRYKFWPNRSLIYINIAIVILGFAVSIWPDTISVKIFIVLVLNSFIFILIDLFMAYIIQAPEVKRSVSKFFSVGVDHEVTLTLKNMSSRDIVVDIYDHYPEQSEINGLPKQLFLAKKEKAKFSYCIKPLLRGEAIFTQVECLIHSPFSFWNIQHKLVLVDEVRVYPNYVPVMQYALLATENHLSMMGILKQRRRGEGSDFHQLREFREGDSMRQIDWKASSRARKMIAREYQDERDQQIIIMMDCGHRMLAKEDDLSHFDHSLNAVLLLSYVSLKQGDSVGVSTFSHENPRWIKPIKGVANLNTLLNGIYDLQPSLSAPDYSTGARDLIKRQRKRALVIVITNLRDDDSADLISATHLLKKYHKVVVASLQEQSLVTCLNKPVINLRDALMVSATHGYQLKRDLLVKQLRNSGIETLDVLPEKLALTLTNTYLKLKSSGGI</sequence>
<gene>
    <name evidence="3" type="ORF">MNBD_GAMMA07-1740</name>
</gene>
<dbReference type="AlphaFoldDB" id="A0A3B0XGC5"/>
<feature type="transmembrane region" description="Helical" evidence="1">
    <location>
        <begin position="36"/>
        <end position="60"/>
    </location>
</feature>
<feature type="domain" description="DUF58" evidence="2">
    <location>
        <begin position="205"/>
        <end position="376"/>
    </location>
</feature>
<evidence type="ECO:0000313" key="3">
    <source>
        <dbReference type="EMBL" id="VAW55656.1"/>
    </source>
</evidence>